<keyword evidence="10" id="KW-1185">Reference proteome</keyword>
<dbReference type="SUPFAM" id="SSF52540">
    <property type="entry name" value="P-loop containing nucleoside triphosphate hydrolases"/>
    <property type="match status" value="1"/>
</dbReference>
<dbReference type="GO" id="GO:0031683">
    <property type="term" value="F:G-protein beta/gamma-subunit complex binding"/>
    <property type="evidence" value="ECO:0007669"/>
    <property type="project" value="InterPro"/>
</dbReference>
<feature type="binding site" evidence="7">
    <location>
        <position position="208"/>
    </location>
    <ligand>
        <name>Mg(2+)</name>
        <dbReference type="ChEBI" id="CHEBI:18420"/>
    </ligand>
</feature>
<feature type="binding site" evidence="6">
    <location>
        <begin position="359"/>
        <end position="363"/>
    </location>
    <ligand>
        <name>GTP</name>
        <dbReference type="ChEBI" id="CHEBI:37565"/>
    </ligand>
</feature>
<dbReference type="GO" id="GO:0003924">
    <property type="term" value="F:GTPase activity"/>
    <property type="evidence" value="ECO:0007669"/>
    <property type="project" value="InterPro"/>
</dbReference>
<feature type="domain" description="EF-hand" evidence="8">
    <location>
        <begin position="131"/>
        <end position="166"/>
    </location>
</feature>
<dbReference type="Pfam" id="PF00503">
    <property type="entry name" value="G-alpha"/>
    <property type="match status" value="1"/>
</dbReference>
<dbReference type="GO" id="GO:0005834">
    <property type="term" value="C:heterotrimeric G-protein complex"/>
    <property type="evidence" value="ECO:0007669"/>
    <property type="project" value="TreeGrafter"/>
</dbReference>
<dbReference type="PROSITE" id="PS51882">
    <property type="entry name" value="G_ALPHA"/>
    <property type="match status" value="1"/>
</dbReference>
<reference evidence="9 10" key="1">
    <citation type="submission" date="2024-03" db="EMBL/GenBank/DDBJ databases">
        <title>The Acrasis kona genome and developmental transcriptomes reveal deep origins of eukaryotic multicellular pathways.</title>
        <authorList>
            <person name="Sheikh S."/>
            <person name="Fu C.-J."/>
            <person name="Brown M.W."/>
            <person name="Baldauf S.L."/>
        </authorList>
    </citation>
    <scope>NUCLEOTIDE SEQUENCE [LARGE SCALE GENOMIC DNA]</scope>
    <source>
        <strain evidence="9 10">ATCC MYA-3509</strain>
    </source>
</reference>
<dbReference type="SMART" id="SM00054">
    <property type="entry name" value="EFh"/>
    <property type="match status" value="3"/>
</dbReference>
<dbReference type="SUPFAM" id="SSF47895">
    <property type="entry name" value="Transducin (alpha subunit), insertion domain"/>
    <property type="match status" value="1"/>
</dbReference>
<evidence type="ECO:0000256" key="3">
    <source>
        <dbReference type="ARBA" id="ARBA00022837"/>
    </source>
</evidence>
<dbReference type="GO" id="GO:0007188">
    <property type="term" value="P:adenylate cyclase-modulating G protein-coupled receptor signaling pathway"/>
    <property type="evidence" value="ECO:0007669"/>
    <property type="project" value="TreeGrafter"/>
</dbReference>
<comment type="caution">
    <text evidence="9">The sequence shown here is derived from an EMBL/GenBank/DDBJ whole genome shotgun (WGS) entry which is preliminary data.</text>
</comment>
<dbReference type="PANTHER" id="PTHR10218">
    <property type="entry name" value="GTP-BINDING PROTEIN ALPHA SUBUNIT"/>
    <property type="match status" value="1"/>
</dbReference>
<keyword evidence="7" id="KW-0460">Magnesium</keyword>
<name>A0AAW2ZN35_9EUKA</name>
<keyword evidence="4 6" id="KW-0342">GTP-binding</keyword>
<feature type="binding site" evidence="7">
    <location>
        <position position="340"/>
    </location>
    <ligand>
        <name>Mg(2+)</name>
        <dbReference type="ChEBI" id="CHEBI:18420"/>
    </ligand>
</feature>
<evidence type="ECO:0000256" key="6">
    <source>
        <dbReference type="PIRSR" id="PIRSR601019-1"/>
    </source>
</evidence>
<dbReference type="SUPFAM" id="SSF47473">
    <property type="entry name" value="EF-hand"/>
    <property type="match status" value="1"/>
</dbReference>
<dbReference type="InterPro" id="IPR011025">
    <property type="entry name" value="GproteinA_insert"/>
</dbReference>
<evidence type="ECO:0000256" key="5">
    <source>
        <dbReference type="ARBA" id="ARBA00023224"/>
    </source>
</evidence>
<feature type="binding site" evidence="6">
    <location>
        <begin position="428"/>
        <end position="431"/>
    </location>
    <ligand>
        <name>GTP</name>
        <dbReference type="ChEBI" id="CHEBI:37565"/>
    </ligand>
</feature>
<dbReference type="PRINTS" id="PR00318">
    <property type="entry name" value="GPROTEINA"/>
</dbReference>
<dbReference type="Gene3D" id="1.10.238.10">
    <property type="entry name" value="EF-hand"/>
    <property type="match status" value="1"/>
</dbReference>
<feature type="domain" description="EF-hand" evidence="8">
    <location>
        <begin position="57"/>
        <end position="92"/>
    </location>
</feature>
<sequence length="525" mass="60809">MGNVGSLGDEHEINKLFDDPKFDTKKARDIVAAYKKIIKNKEGLVGREEFYEIIGSEPSLFIDRIFDLFDLNKTGLIDIQEFANGISSVLHGNNTLQKLKIYDIDGDGFISKSELSKLLSATYIDDLNEKDLEKEVQEWFDRADRNKDGKISFEEFKVLIGEHPLLISDVTTQKKVDSERLIPEILSIPLIGHKPTILLLGTGDAGKSSLYKILRKHASEEASVKNEFYTGIIKQSIILWMLEVCDAAKRLNTPMKDQEAVHRLMNERRQLVDLRRGWDEQCKKDIVDLFESETFKTLYARSNEFQFPESLRYFVYNLDRICASDYEPTFADLMRTKVKTTGIVTSNVYVEGREVVLMDTGGQVNERRKWHNCFETNVTVVYVASLTAYSLEMYEDYRTNRFFDCLNCFKSCVNDPRLKGCRFVLVLNKKDLLPKALRQKPFKDVVPSYTRREEEQYMSQIDSSSRVDLTIKVASLFGKLFFVVFAKLFKDTNASWKLYDEIMDVALHNKHRQDMVGWKDLFKKQ</sequence>
<dbReference type="InterPro" id="IPR011992">
    <property type="entry name" value="EF-hand-dom_pair"/>
</dbReference>
<evidence type="ECO:0000259" key="8">
    <source>
        <dbReference type="PROSITE" id="PS50222"/>
    </source>
</evidence>
<dbReference type="Gene3D" id="1.10.400.10">
    <property type="entry name" value="GI Alpha 1, domain 2-like"/>
    <property type="match status" value="1"/>
</dbReference>
<dbReference type="PROSITE" id="PS00018">
    <property type="entry name" value="EF_HAND_1"/>
    <property type="match status" value="3"/>
</dbReference>
<dbReference type="PROSITE" id="PS50222">
    <property type="entry name" value="EF_HAND_2"/>
    <property type="match status" value="3"/>
</dbReference>
<dbReference type="FunFam" id="3.40.50.300:FF:000720">
    <property type="entry name" value="Guanine nucleotide-binding protein G(k) subunit alpha"/>
    <property type="match status" value="1"/>
</dbReference>
<keyword evidence="5" id="KW-0807">Transducer</keyword>
<keyword evidence="1 7" id="KW-0479">Metal-binding</keyword>
<dbReference type="InterPro" id="IPR002048">
    <property type="entry name" value="EF_hand_dom"/>
</dbReference>
<evidence type="ECO:0000256" key="1">
    <source>
        <dbReference type="ARBA" id="ARBA00022723"/>
    </source>
</evidence>
<dbReference type="GO" id="GO:0001664">
    <property type="term" value="F:G protein-coupled receptor binding"/>
    <property type="evidence" value="ECO:0007669"/>
    <property type="project" value="TreeGrafter"/>
</dbReference>
<feature type="domain" description="EF-hand" evidence="8">
    <location>
        <begin position="100"/>
        <end position="125"/>
    </location>
</feature>
<evidence type="ECO:0000256" key="4">
    <source>
        <dbReference type="ARBA" id="ARBA00023134"/>
    </source>
</evidence>
<evidence type="ECO:0000313" key="9">
    <source>
        <dbReference type="EMBL" id="KAL0491268.1"/>
    </source>
</evidence>
<proteinExistence type="predicted"/>
<dbReference type="PANTHER" id="PTHR10218:SF302">
    <property type="entry name" value="GUANINE NUCLEOTIDE-BINDING PROTEIN ALPHA-5 SUBUNIT"/>
    <property type="match status" value="1"/>
</dbReference>
<dbReference type="AlphaFoldDB" id="A0AAW2ZN35"/>
<dbReference type="Pfam" id="PF13202">
    <property type="entry name" value="EF-hand_5"/>
    <property type="match status" value="1"/>
</dbReference>
<evidence type="ECO:0000313" key="10">
    <source>
        <dbReference type="Proteomes" id="UP001431209"/>
    </source>
</evidence>
<dbReference type="Proteomes" id="UP001431209">
    <property type="component" value="Unassembled WGS sequence"/>
</dbReference>
<dbReference type="EMBL" id="JAOPGA020001779">
    <property type="protein sequence ID" value="KAL0491268.1"/>
    <property type="molecule type" value="Genomic_DNA"/>
</dbReference>
<organism evidence="9 10">
    <name type="scientific">Acrasis kona</name>
    <dbReference type="NCBI Taxonomy" id="1008807"/>
    <lineage>
        <taxon>Eukaryota</taxon>
        <taxon>Discoba</taxon>
        <taxon>Heterolobosea</taxon>
        <taxon>Tetramitia</taxon>
        <taxon>Eutetramitia</taxon>
        <taxon>Acrasidae</taxon>
        <taxon>Acrasis</taxon>
    </lineage>
</organism>
<keyword evidence="3" id="KW-0106">Calcium</keyword>
<dbReference type="Gene3D" id="3.40.50.300">
    <property type="entry name" value="P-loop containing nucleotide triphosphate hydrolases"/>
    <property type="match status" value="1"/>
</dbReference>
<dbReference type="GO" id="GO:0005737">
    <property type="term" value="C:cytoplasm"/>
    <property type="evidence" value="ECO:0007669"/>
    <property type="project" value="TreeGrafter"/>
</dbReference>
<dbReference type="InterPro" id="IPR027417">
    <property type="entry name" value="P-loop_NTPase"/>
</dbReference>
<evidence type="ECO:0000256" key="7">
    <source>
        <dbReference type="PIRSR" id="PIRSR601019-2"/>
    </source>
</evidence>
<dbReference type="Pfam" id="PF13499">
    <property type="entry name" value="EF-hand_7"/>
    <property type="match status" value="1"/>
</dbReference>
<dbReference type="CDD" id="cd00051">
    <property type="entry name" value="EFh"/>
    <property type="match status" value="1"/>
</dbReference>
<evidence type="ECO:0000256" key="2">
    <source>
        <dbReference type="ARBA" id="ARBA00022741"/>
    </source>
</evidence>
<dbReference type="InterPro" id="IPR018247">
    <property type="entry name" value="EF_Hand_1_Ca_BS"/>
</dbReference>
<dbReference type="InterPro" id="IPR001019">
    <property type="entry name" value="Gprotein_alpha_su"/>
</dbReference>
<dbReference type="GO" id="GO:0005509">
    <property type="term" value="F:calcium ion binding"/>
    <property type="evidence" value="ECO:0007669"/>
    <property type="project" value="InterPro"/>
</dbReference>
<dbReference type="GO" id="GO:0005525">
    <property type="term" value="F:GTP binding"/>
    <property type="evidence" value="ECO:0007669"/>
    <property type="project" value="UniProtKB-KW"/>
</dbReference>
<accession>A0AAW2ZN35</accession>
<protein>
    <submittedName>
        <fullName evidence="9">Guanine nucleotide-binding protein alpha-16 subunit</fullName>
    </submittedName>
</protein>
<dbReference type="SMART" id="SM00275">
    <property type="entry name" value="G_alpha"/>
    <property type="match status" value="1"/>
</dbReference>
<gene>
    <name evidence="9" type="ORF">AKO1_009995</name>
</gene>
<keyword evidence="2 6" id="KW-0547">Nucleotide-binding</keyword>